<dbReference type="EMBL" id="JACOPO010000006">
    <property type="protein sequence ID" value="MBC5723237.1"/>
    <property type="molecule type" value="Genomic_DNA"/>
</dbReference>
<comment type="caution">
    <text evidence="3">The sequence shown here is derived from an EMBL/GenBank/DDBJ whole genome shotgun (WGS) entry which is preliminary data.</text>
</comment>
<evidence type="ECO:0000259" key="2">
    <source>
        <dbReference type="Pfam" id="PF14194"/>
    </source>
</evidence>
<feature type="domain" description="Cysteine-rich VLP" evidence="2">
    <location>
        <begin position="8"/>
        <end position="63"/>
    </location>
</feature>
<sequence>MSDIPRLTYQQYRAVRRLVHDCCNYDGGNCLALDNGWEPCICVQSISYSLVCKWFRTAVLPTDKGLCAALLHRGRARPCAECGTMFVPRSNRGKYCDECAANVRRRKKAASERERRRRGHLEAEKPCNQGACGQPSKGD</sequence>
<evidence type="ECO:0000313" key="3">
    <source>
        <dbReference type="EMBL" id="MBC5723237.1"/>
    </source>
</evidence>
<keyword evidence="4" id="KW-1185">Reference proteome</keyword>
<feature type="compositionally biased region" description="Basic and acidic residues" evidence="1">
    <location>
        <begin position="110"/>
        <end position="125"/>
    </location>
</feature>
<name>A0A8J6JA86_9FIRM</name>
<dbReference type="RefSeq" id="WP_186853105.1">
    <property type="nucleotide sequence ID" value="NZ_JACOPO010000006.1"/>
</dbReference>
<dbReference type="AlphaFoldDB" id="A0A8J6JA86"/>
<organism evidence="3 4">
    <name type="scientific">Flintibacter hominis</name>
    <dbReference type="NCBI Taxonomy" id="2763048"/>
    <lineage>
        <taxon>Bacteria</taxon>
        <taxon>Bacillati</taxon>
        <taxon>Bacillota</taxon>
        <taxon>Clostridia</taxon>
        <taxon>Eubacteriales</taxon>
        <taxon>Flintibacter</taxon>
    </lineage>
</organism>
<dbReference type="Pfam" id="PF14194">
    <property type="entry name" value="Cys_rich_VLP"/>
    <property type="match status" value="1"/>
</dbReference>
<protein>
    <submittedName>
        <fullName evidence="3">Cysteine-rich VLP protein</fullName>
    </submittedName>
</protein>
<feature type="region of interest" description="Disordered" evidence="1">
    <location>
        <begin position="110"/>
        <end position="139"/>
    </location>
</feature>
<evidence type="ECO:0000256" key="1">
    <source>
        <dbReference type="SAM" id="MobiDB-lite"/>
    </source>
</evidence>
<reference evidence="3" key="1">
    <citation type="submission" date="2020-08" db="EMBL/GenBank/DDBJ databases">
        <title>Genome public.</title>
        <authorList>
            <person name="Liu C."/>
            <person name="Sun Q."/>
        </authorList>
    </citation>
    <scope>NUCLEOTIDE SEQUENCE</scope>
    <source>
        <strain evidence="3">NSJ-23</strain>
    </source>
</reference>
<gene>
    <name evidence="3" type="ORF">H8S11_10490</name>
</gene>
<proteinExistence type="predicted"/>
<dbReference type="Proteomes" id="UP000628736">
    <property type="component" value="Unassembled WGS sequence"/>
</dbReference>
<accession>A0A8J6JA86</accession>
<dbReference type="InterPro" id="IPR025973">
    <property type="entry name" value="Cys_rich_VLP_dom"/>
</dbReference>
<evidence type="ECO:0000313" key="4">
    <source>
        <dbReference type="Proteomes" id="UP000628736"/>
    </source>
</evidence>